<organism evidence="1 2">
    <name type="scientific">Mythimna loreyi</name>
    <dbReference type="NCBI Taxonomy" id="667449"/>
    <lineage>
        <taxon>Eukaryota</taxon>
        <taxon>Metazoa</taxon>
        <taxon>Ecdysozoa</taxon>
        <taxon>Arthropoda</taxon>
        <taxon>Hexapoda</taxon>
        <taxon>Insecta</taxon>
        <taxon>Pterygota</taxon>
        <taxon>Neoptera</taxon>
        <taxon>Endopterygota</taxon>
        <taxon>Lepidoptera</taxon>
        <taxon>Glossata</taxon>
        <taxon>Ditrysia</taxon>
        <taxon>Noctuoidea</taxon>
        <taxon>Noctuidae</taxon>
        <taxon>Noctuinae</taxon>
        <taxon>Hadenini</taxon>
        <taxon>Mythimna</taxon>
    </lineage>
</organism>
<protein>
    <submittedName>
        <fullName evidence="1">Uncharacterized protein</fullName>
    </submittedName>
</protein>
<accession>A0ACC2R0K0</accession>
<evidence type="ECO:0000313" key="1">
    <source>
        <dbReference type="EMBL" id="KAJ8726959.1"/>
    </source>
</evidence>
<dbReference type="EMBL" id="CM056783">
    <property type="protein sequence ID" value="KAJ8726959.1"/>
    <property type="molecule type" value="Genomic_DNA"/>
</dbReference>
<reference evidence="1" key="1">
    <citation type="submission" date="2023-03" db="EMBL/GenBank/DDBJ databases">
        <title>Chromosome-level genomes of two armyworms, Mythimna separata and Mythimna loreyi, provide insights into the biosynthesis and reception of sex pheromones.</title>
        <authorList>
            <person name="Zhao H."/>
        </authorList>
    </citation>
    <scope>NUCLEOTIDE SEQUENCE</scope>
    <source>
        <strain evidence="1">BeijingLab</strain>
    </source>
</reference>
<proteinExistence type="predicted"/>
<comment type="caution">
    <text evidence="1">The sequence shown here is derived from an EMBL/GenBank/DDBJ whole genome shotgun (WGS) entry which is preliminary data.</text>
</comment>
<keyword evidence="2" id="KW-1185">Reference proteome</keyword>
<gene>
    <name evidence="1" type="ORF">PYW08_015356</name>
</gene>
<dbReference type="Proteomes" id="UP001231649">
    <property type="component" value="Chromosome 7"/>
</dbReference>
<evidence type="ECO:0000313" key="2">
    <source>
        <dbReference type="Proteomes" id="UP001231649"/>
    </source>
</evidence>
<name>A0ACC2R0K0_9NEOP</name>
<sequence>MGRHFGDLAVIRGIVYYKLSPHEQKPFATAFAHGIPNFVPRTLATMYTWLPTFILGYAIFATVEASYKSSKKKDPKIYQNEVPPPPKCPPKST</sequence>